<accession>W3WSV5</accession>
<dbReference type="SUPFAM" id="SSF55729">
    <property type="entry name" value="Acyl-CoA N-acyltransferases (Nat)"/>
    <property type="match status" value="1"/>
</dbReference>
<proteinExistence type="predicted"/>
<evidence type="ECO:0000313" key="3">
    <source>
        <dbReference type="Proteomes" id="UP000030651"/>
    </source>
</evidence>
<dbReference type="PANTHER" id="PTHR43415">
    <property type="entry name" value="SPERMIDINE N(1)-ACETYLTRANSFERASE"/>
    <property type="match status" value="1"/>
</dbReference>
<sequence length="204" mass="23444">MSRTLNPFTSKRLIYRAVEDNSDDEDFIHKIQRDAQAQSGSSASLLVPENKKSSNKFKEYLLERALMSTIVCLPANTTDATDAKPTPIGIIALKHIEKGGEQNRHSYISIDILDGYRGKGYGGEAIEWALGYAFQMAGLHRVGIETFSHNTGAMQLYERLGFVLEGRKREEIWFNGQWEDYITYGMLENEWRDKMKREGRNWRE</sequence>
<dbReference type="InParanoid" id="W3WSV5"/>
<dbReference type="GeneID" id="19276617"/>
<dbReference type="eggNOG" id="ENOG502RY5I">
    <property type="taxonomic scope" value="Eukaryota"/>
</dbReference>
<reference evidence="3" key="1">
    <citation type="journal article" date="2015" name="BMC Genomics">
        <title>Genomic and transcriptomic analysis of the endophytic fungus Pestalotiopsis fici reveals its lifestyle and high potential for synthesis of natural products.</title>
        <authorList>
            <person name="Wang X."/>
            <person name="Zhang X."/>
            <person name="Liu L."/>
            <person name="Xiang M."/>
            <person name="Wang W."/>
            <person name="Sun X."/>
            <person name="Che Y."/>
            <person name="Guo L."/>
            <person name="Liu G."/>
            <person name="Guo L."/>
            <person name="Wang C."/>
            <person name="Yin W.B."/>
            <person name="Stadler M."/>
            <person name="Zhang X."/>
            <person name="Liu X."/>
        </authorList>
    </citation>
    <scope>NUCLEOTIDE SEQUENCE [LARGE SCALE GENOMIC DNA]</scope>
    <source>
        <strain evidence="3">W106-1 / CGMCC3.15140</strain>
    </source>
</reference>
<name>W3WSV5_PESFW</name>
<dbReference type="EMBL" id="KI912117">
    <property type="protein sequence ID" value="ETS76217.1"/>
    <property type="molecule type" value="Genomic_DNA"/>
</dbReference>
<dbReference type="GO" id="GO:0016747">
    <property type="term" value="F:acyltransferase activity, transferring groups other than amino-acyl groups"/>
    <property type="evidence" value="ECO:0007669"/>
    <property type="project" value="InterPro"/>
</dbReference>
<feature type="domain" description="N-acetyltransferase" evidence="1">
    <location>
        <begin position="13"/>
        <end position="185"/>
    </location>
</feature>
<evidence type="ECO:0000259" key="1">
    <source>
        <dbReference type="PROSITE" id="PS51186"/>
    </source>
</evidence>
<dbReference type="OrthoDB" id="64477at2759"/>
<dbReference type="AlphaFoldDB" id="W3WSV5"/>
<dbReference type="InterPro" id="IPR000182">
    <property type="entry name" value="GNAT_dom"/>
</dbReference>
<dbReference type="Proteomes" id="UP000030651">
    <property type="component" value="Unassembled WGS sequence"/>
</dbReference>
<dbReference type="OMA" id="FRFGGYH"/>
<dbReference type="Pfam" id="PF00583">
    <property type="entry name" value="Acetyltransf_1"/>
    <property type="match status" value="1"/>
</dbReference>
<dbReference type="Gene3D" id="3.40.630.30">
    <property type="match status" value="1"/>
</dbReference>
<dbReference type="CDD" id="cd04301">
    <property type="entry name" value="NAT_SF"/>
    <property type="match status" value="1"/>
</dbReference>
<dbReference type="PANTHER" id="PTHR43415:SF3">
    <property type="entry name" value="GNAT-FAMILY ACETYLTRANSFERASE"/>
    <property type="match status" value="1"/>
</dbReference>
<dbReference type="HOGENOM" id="CLU_013985_3_2_1"/>
<dbReference type="PROSITE" id="PS51186">
    <property type="entry name" value="GNAT"/>
    <property type="match status" value="1"/>
</dbReference>
<gene>
    <name evidence="2" type="ORF">PFICI_11604</name>
</gene>
<keyword evidence="3" id="KW-1185">Reference proteome</keyword>
<dbReference type="RefSeq" id="XP_007838376.1">
    <property type="nucleotide sequence ID" value="XM_007840185.1"/>
</dbReference>
<protein>
    <recommendedName>
        <fullName evidence="1">N-acetyltransferase domain-containing protein</fullName>
    </recommendedName>
</protein>
<dbReference type="InterPro" id="IPR016181">
    <property type="entry name" value="Acyl_CoA_acyltransferase"/>
</dbReference>
<dbReference type="KEGG" id="pfy:PFICI_11604"/>
<evidence type="ECO:0000313" key="2">
    <source>
        <dbReference type="EMBL" id="ETS76217.1"/>
    </source>
</evidence>
<organism evidence="2 3">
    <name type="scientific">Pestalotiopsis fici (strain W106-1 / CGMCC3.15140)</name>
    <dbReference type="NCBI Taxonomy" id="1229662"/>
    <lineage>
        <taxon>Eukaryota</taxon>
        <taxon>Fungi</taxon>
        <taxon>Dikarya</taxon>
        <taxon>Ascomycota</taxon>
        <taxon>Pezizomycotina</taxon>
        <taxon>Sordariomycetes</taxon>
        <taxon>Xylariomycetidae</taxon>
        <taxon>Amphisphaeriales</taxon>
        <taxon>Sporocadaceae</taxon>
        <taxon>Pestalotiopsis</taxon>
    </lineage>
</organism>